<dbReference type="PANTHER" id="PTHR24223">
    <property type="entry name" value="ATP-BINDING CASSETTE SUB-FAMILY C"/>
    <property type="match status" value="1"/>
</dbReference>
<dbReference type="GO" id="GO:0005524">
    <property type="term" value="F:ATP binding"/>
    <property type="evidence" value="ECO:0007669"/>
    <property type="project" value="UniProtKB-KW"/>
</dbReference>
<evidence type="ECO:0000256" key="3">
    <source>
        <dbReference type="ARBA" id="ARBA00022448"/>
    </source>
</evidence>
<dbReference type="SUPFAM" id="SSF52540">
    <property type="entry name" value="P-loop containing nucleoside triphosphate hydrolases"/>
    <property type="match status" value="4"/>
</dbReference>
<keyword evidence="7" id="KW-0067">ATP-binding</keyword>
<dbReference type="GO" id="GO:0016887">
    <property type="term" value="F:ATP hydrolysis activity"/>
    <property type="evidence" value="ECO:0007669"/>
    <property type="project" value="InterPro"/>
</dbReference>
<keyword evidence="14" id="KW-1185">Reference proteome</keyword>
<comment type="subcellular location">
    <subcellularLocation>
        <location evidence="1">Membrane</location>
        <topology evidence="1">Multi-pass membrane protein</topology>
    </subcellularLocation>
</comment>
<gene>
    <name evidence="13" type="ORF">ONB1V03_LOCUS4436</name>
</gene>
<dbReference type="SUPFAM" id="SSF90123">
    <property type="entry name" value="ABC transporter transmembrane region"/>
    <property type="match status" value="2"/>
</dbReference>
<evidence type="ECO:0000256" key="2">
    <source>
        <dbReference type="ARBA" id="ARBA00009726"/>
    </source>
</evidence>
<evidence type="ECO:0000256" key="10">
    <source>
        <dbReference type="SAM" id="Phobius"/>
    </source>
</evidence>
<proteinExistence type="inferred from homology"/>
<dbReference type="InterPro" id="IPR036640">
    <property type="entry name" value="ABC1_TM_sf"/>
</dbReference>
<evidence type="ECO:0000259" key="12">
    <source>
        <dbReference type="PROSITE" id="PS50929"/>
    </source>
</evidence>
<dbReference type="CDD" id="cd03244">
    <property type="entry name" value="ABCC_MRP_domain2"/>
    <property type="match status" value="2"/>
</dbReference>
<dbReference type="SMART" id="SM00382">
    <property type="entry name" value="AAA"/>
    <property type="match status" value="3"/>
</dbReference>
<dbReference type="Gene3D" id="3.40.50.300">
    <property type="entry name" value="P-loop containing nucleotide triphosphate hydrolases"/>
    <property type="match status" value="4"/>
</dbReference>
<dbReference type="InterPro" id="IPR017871">
    <property type="entry name" value="ABC_transporter-like_CS"/>
</dbReference>
<feature type="domain" description="ABC transporter" evidence="11">
    <location>
        <begin position="2"/>
        <end position="185"/>
    </location>
</feature>
<keyword evidence="9 10" id="KW-0472">Membrane</keyword>
<feature type="domain" description="ABC transporter" evidence="11">
    <location>
        <begin position="740"/>
        <end position="965"/>
    </location>
</feature>
<protein>
    <submittedName>
        <fullName evidence="13">Uncharacterized protein</fullName>
    </submittedName>
</protein>
<dbReference type="InterPro" id="IPR003593">
    <property type="entry name" value="AAA+_ATPase"/>
</dbReference>
<reference evidence="13" key="1">
    <citation type="submission" date="2020-11" db="EMBL/GenBank/DDBJ databases">
        <authorList>
            <person name="Tran Van P."/>
        </authorList>
    </citation>
    <scope>NUCLEOTIDE SEQUENCE</scope>
</reference>
<evidence type="ECO:0000259" key="11">
    <source>
        <dbReference type="PROSITE" id="PS50893"/>
    </source>
</evidence>
<evidence type="ECO:0000256" key="4">
    <source>
        <dbReference type="ARBA" id="ARBA00022692"/>
    </source>
</evidence>
<dbReference type="PANTHER" id="PTHR24223:SF456">
    <property type="entry name" value="MULTIDRUG RESISTANCE-ASSOCIATED PROTEIN LETHAL(2)03659"/>
    <property type="match status" value="1"/>
</dbReference>
<dbReference type="InterPro" id="IPR027417">
    <property type="entry name" value="P-loop_NTPase"/>
</dbReference>
<dbReference type="EMBL" id="OC916358">
    <property type="protein sequence ID" value="CAD7644015.1"/>
    <property type="molecule type" value="Genomic_DNA"/>
</dbReference>
<feature type="transmembrane region" description="Helical" evidence="10">
    <location>
        <begin position="303"/>
        <end position="327"/>
    </location>
</feature>
<evidence type="ECO:0000313" key="14">
    <source>
        <dbReference type="Proteomes" id="UP000728032"/>
    </source>
</evidence>
<keyword evidence="6" id="KW-0547">Nucleotide-binding</keyword>
<evidence type="ECO:0000313" key="13">
    <source>
        <dbReference type="EMBL" id="CAD7644015.1"/>
    </source>
</evidence>
<dbReference type="OrthoDB" id="6510208at2759"/>
<dbReference type="GO" id="GO:0140359">
    <property type="term" value="F:ABC-type transporter activity"/>
    <property type="evidence" value="ECO:0007669"/>
    <property type="project" value="InterPro"/>
</dbReference>
<evidence type="ECO:0000256" key="1">
    <source>
        <dbReference type="ARBA" id="ARBA00004141"/>
    </source>
</evidence>
<evidence type="ECO:0000256" key="6">
    <source>
        <dbReference type="ARBA" id="ARBA00022741"/>
    </source>
</evidence>
<dbReference type="InterPro" id="IPR011527">
    <property type="entry name" value="ABC1_TM_dom"/>
</dbReference>
<feature type="domain" description="ABC transmembrane type-1" evidence="12">
    <location>
        <begin position="263"/>
        <end position="355"/>
    </location>
</feature>
<evidence type="ECO:0000256" key="9">
    <source>
        <dbReference type="ARBA" id="ARBA00023136"/>
    </source>
</evidence>
<feature type="transmembrane region" description="Helical" evidence="10">
    <location>
        <begin position="1062"/>
        <end position="1081"/>
    </location>
</feature>
<organism evidence="13">
    <name type="scientific">Oppiella nova</name>
    <dbReference type="NCBI Taxonomy" id="334625"/>
    <lineage>
        <taxon>Eukaryota</taxon>
        <taxon>Metazoa</taxon>
        <taxon>Ecdysozoa</taxon>
        <taxon>Arthropoda</taxon>
        <taxon>Chelicerata</taxon>
        <taxon>Arachnida</taxon>
        <taxon>Acari</taxon>
        <taxon>Acariformes</taxon>
        <taxon>Sarcoptiformes</taxon>
        <taxon>Oribatida</taxon>
        <taxon>Brachypylina</taxon>
        <taxon>Oppioidea</taxon>
        <taxon>Oppiidae</taxon>
        <taxon>Oppiella</taxon>
    </lineage>
</organism>
<dbReference type="Pfam" id="PF00005">
    <property type="entry name" value="ABC_tran"/>
    <property type="match status" value="4"/>
</dbReference>
<comment type="similarity">
    <text evidence="2">Belongs to the ABC transporter superfamily. ABCC family. Conjugate transporter (TC 3.A.1.208) subfamily.</text>
</comment>
<dbReference type="GO" id="GO:0016020">
    <property type="term" value="C:membrane"/>
    <property type="evidence" value="ECO:0007669"/>
    <property type="project" value="UniProtKB-SubCell"/>
</dbReference>
<feature type="domain" description="ABC transporter" evidence="11">
    <location>
        <begin position="418"/>
        <end position="651"/>
    </location>
</feature>
<evidence type="ECO:0000256" key="7">
    <source>
        <dbReference type="ARBA" id="ARBA00022840"/>
    </source>
</evidence>
<keyword evidence="3" id="KW-0813">Transport</keyword>
<evidence type="ECO:0000256" key="8">
    <source>
        <dbReference type="ARBA" id="ARBA00022989"/>
    </source>
</evidence>
<dbReference type="PROSITE" id="PS50893">
    <property type="entry name" value="ABC_TRANSPORTER_2"/>
    <property type="match status" value="4"/>
</dbReference>
<dbReference type="PROSITE" id="PS50929">
    <property type="entry name" value="ABC_TM1F"/>
    <property type="match status" value="2"/>
</dbReference>
<dbReference type="CDD" id="cd03250">
    <property type="entry name" value="ABCC_MRP_domain1"/>
    <property type="match status" value="2"/>
</dbReference>
<feature type="non-terminal residue" evidence="13">
    <location>
        <position position="1"/>
    </location>
</feature>
<keyword evidence="5" id="KW-0677">Repeat</keyword>
<dbReference type="EMBL" id="CAJPVJ010001533">
    <property type="protein sequence ID" value="CAG2164889.1"/>
    <property type="molecule type" value="Genomic_DNA"/>
</dbReference>
<keyword evidence="8 10" id="KW-1133">Transmembrane helix</keyword>
<sequence length="1414" mass="158685">MVGLMQMAMRARTATCALLYKKIKGTVSYSSQESWIFNNSVRNNILFGREYNEDRYKRVIEVCALERDLQILPFGDKTLVGEKGVQLSGGQKARVNLARALYKDSDIILMDDPLSAVDAPVAQHIFDKCIEKFLANKIRILVTHQIQFVRKATQILVLNEGVCIGLGTYDELQAQGLDFNQTLADQERELHVVYNDAKREQNMIEHRDVSSNESATLTELLNTVTPGHPKIMDEHRESGSIKGHVYWEYIKAGAGPLLITMTILSTILSQAMFNGSDLWLAHWTDQNQNVGYNAGDSYQKRDIIIYAALIGGLFVTTLMRSTAWFAMSMRASINLHNNIFNWLLRAPMTVFDSYPIVLLLINTTQWGVRQSTELESQMTSVERIVEYSRLPQEAPLVSPPNHPYLQAPPSNWPSMGQISFKNVSLYYEMSDYPVLKNISCTINSGEKVGIVGRTGAGKSSLISALFRMTEPIGVVEVDGIDTKSIGLNELRQRISIIPQESVVFTGTVRRNLDPFGEYSDSHIWKALENTQLLQVVNELPGQLDGELSEGGGNLSVGQRQLICLARAILRDNKILVLDEATANVDSHTDALIQQTIRHKFANCTVLTIAHRLNTIIDCDRVLVLDAGEIKEFDAPYVLLQRKAYFYDMCRKTGREMCNHLIQLAKEAHLRRYNTMDVEGRASTGCTRYFGPVGVKMGWTWMICTGALSTMNLNEVLKNLKTRAVFVTMTLFNTLRTCITYNVPKVFETSSELYVSCKRIQDIPYYTLDNISAHLKPGDLLAVIGTVGSGKSSFLMTLLRELPVLNGGIHVTGTVGYASQEAWIFNNNVRNNILFGMNYDEKRYSRIIEVCALERDLQVLPFGDKTLVGEKGVQLSGGQKARVTLARNTDIILMDDPLSAVDSVVAEHIFDKCICEYLADKIRILVTHQIQFVRKATQILVLNEGQCIVLSQVIFHGSDIWLANWTDRNERNDQDINDQNRGIIIYAAFVGALFVTALMRSTTFFAMSRSPIYSHVSTTLHGLSSIRAYGAQQMFEKQLYVYLDDHSATWFLFICASRSLGMVVDWLCVLYLVTISVVLMSFPDNVSAGGAGLAFSSVLALVHMTQWGVRQTTELESQMTSVERIVEYSKLSQEAPLVSPPNDPYLKPPPLDWPPNGQIVFKNVNLFYQTSNTPMLKNMSFTIKPGEKVGIVGRTGAGKSSLISALFRMTEPTGVVEVDGVDTKSIGLNELRRRISIIPQEPVVFTGTVRRNLDPFAEFTDSQIWEALDETQLRHTVNELPGQLDGELREGGGNLSVGQRQLVCLARAILRDNKILVLDEATANVDLHTDELIQQTIRHKFANCTVLTIAHRLNTIIDCDRVLVLDAGEIKELDAPYVLLQRKAYFYDMCRKTGREMCNHLIQMAKEAHLRHYNT</sequence>
<evidence type="ECO:0000256" key="5">
    <source>
        <dbReference type="ARBA" id="ARBA00022737"/>
    </source>
</evidence>
<accession>A0A7R9QH45</accession>
<dbReference type="Pfam" id="PF00664">
    <property type="entry name" value="ABC_membrane"/>
    <property type="match status" value="1"/>
</dbReference>
<feature type="domain" description="ABC transporter" evidence="11">
    <location>
        <begin position="1160"/>
        <end position="1391"/>
    </location>
</feature>
<name>A0A7R9QH45_9ACAR</name>
<dbReference type="InterPro" id="IPR003439">
    <property type="entry name" value="ABC_transporter-like_ATP-bd"/>
</dbReference>
<dbReference type="Proteomes" id="UP000728032">
    <property type="component" value="Unassembled WGS sequence"/>
</dbReference>
<dbReference type="FunFam" id="3.40.50.300:FF:000973">
    <property type="entry name" value="Multidrug resistance-associated protein 4"/>
    <property type="match status" value="2"/>
</dbReference>
<keyword evidence="4 10" id="KW-0812">Transmembrane</keyword>
<feature type="transmembrane region" description="Helical" evidence="10">
    <location>
        <begin position="982"/>
        <end position="998"/>
    </location>
</feature>
<dbReference type="FunFam" id="3.40.50.300:FF:000163">
    <property type="entry name" value="Multidrug resistance-associated protein member 4"/>
    <property type="match status" value="2"/>
</dbReference>
<dbReference type="Gene3D" id="1.20.1560.10">
    <property type="entry name" value="ABC transporter type 1, transmembrane domain"/>
    <property type="match status" value="2"/>
</dbReference>
<dbReference type="PROSITE" id="PS00211">
    <property type="entry name" value="ABC_TRANSPORTER_1"/>
    <property type="match status" value="4"/>
</dbReference>
<feature type="domain" description="ABC transmembrane type-1" evidence="12">
    <location>
        <begin position="982"/>
        <end position="1116"/>
    </location>
</feature>
<dbReference type="InterPro" id="IPR050173">
    <property type="entry name" value="ABC_transporter_C-like"/>
</dbReference>